<accession>A0ABR1VH30</accession>
<proteinExistence type="predicted"/>
<keyword evidence="2" id="KW-1185">Reference proteome</keyword>
<organism evidence="1 2">
    <name type="scientific">Apiospora phragmitis</name>
    <dbReference type="NCBI Taxonomy" id="2905665"/>
    <lineage>
        <taxon>Eukaryota</taxon>
        <taxon>Fungi</taxon>
        <taxon>Dikarya</taxon>
        <taxon>Ascomycota</taxon>
        <taxon>Pezizomycotina</taxon>
        <taxon>Sordariomycetes</taxon>
        <taxon>Xylariomycetidae</taxon>
        <taxon>Amphisphaeriales</taxon>
        <taxon>Apiosporaceae</taxon>
        <taxon>Apiospora</taxon>
    </lineage>
</organism>
<evidence type="ECO:0000313" key="1">
    <source>
        <dbReference type="EMBL" id="KAK8070177.1"/>
    </source>
</evidence>
<dbReference type="EMBL" id="JAQQWL010000006">
    <property type="protein sequence ID" value="KAK8070177.1"/>
    <property type="molecule type" value="Genomic_DNA"/>
</dbReference>
<evidence type="ECO:0000313" key="2">
    <source>
        <dbReference type="Proteomes" id="UP001480595"/>
    </source>
</evidence>
<dbReference type="RefSeq" id="XP_066717471.1">
    <property type="nucleotide sequence ID" value="XM_066858202.1"/>
</dbReference>
<dbReference type="Proteomes" id="UP001480595">
    <property type="component" value="Unassembled WGS sequence"/>
</dbReference>
<protein>
    <submittedName>
        <fullName evidence="1">Uncharacterized protein</fullName>
    </submittedName>
</protein>
<dbReference type="GeneID" id="92091265"/>
<gene>
    <name evidence="1" type="ORF">PG994_006793</name>
</gene>
<comment type="caution">
    <text evidence="1">The sequence shown here is derived from an EMBL/GenBank/DDBJ whole genome shotgun (WGS) entry which is preliminary data.</text>
</comment>
<reference evidence="1 2" key="1">
    <citation type="submission" date="2023-01" db="EMBL/GenBank/DDBJ databases">
        <title>Analysis of 21 Apiospora genomes using comparative genomics revels a genus with tremendous synthesis potential of carbohydrate active enzymes and secondary metabolites.</title>
        <authorList>
            <person name="Sorensen T."/>
        </authorList>
    </citation>
    <scope>NUCLEOTIDE SEQUENCE [LARGE SCALE GENOMIC DNA]</scope>
    <source>
        <strain evidence="1 2">CBS 135458</strain>
    </source>
</reference>
<sequence length="77" mass="8146">MVLTAPLFCVSLPILGSRDITEEAALAAGELPGVPATFQIDGNFGTPAALPEMLLHCDDFDRHHVIITSPETGNSRS</sequence>
<name>A0ABR1VH30_9PEZI</name>